<reference evidence="2" key="1">
    <citation type="submission" date="2018-05" db="EMBL/GenBank/DDBJ databases">
        <authorList>
            <person name="Lanie J.A."/>
            <person name="Ng W.-L."/>
            <person name="Kazmierczak K.M."/>
            <person name="Andrzejewski T.M."/>
            <person name="Davidsen T.M."/>
            <person name="Wayne K.J."/>
            <person name="Tettelin H."/>
            <person name="Glass J.I."/>
            <person name="Rusch D."/>
            <person name="Podicherti R."/>
            <person name="Tsui H.-C.T."/>
            <person name="Winkler M.E."/>
        </authorList>
    </citation>
    <scope>NUCLEOTIDE SEQUENCE</scope>
</reference>
<gene>
    <name evidence="2" type="ORF">METZ01_LOCUS294837</name>
</gene>
<sequence length="53" mass="6226">MEWWVYLLIGYFTIGFVVAIYHMKIRRLIGGAGPLATLLGCMLFWPFLLTWDM</sequence>
<protein>
    <submittedName>
        <fullName evidence="2">Uncharacterized protein</fullName>
    </submittedName>
</protein>
<dbReference type="EMBL" id="UINC01090228">
    <property type="protein sequence ID" value="SVC41983.1"/>
    <property type="molecule type" value="Genomic_DNA"/>
</dbReference>
<proteinExistence type="predicted"/>
<accession>A0A382LZI3</accession>
<name>A0A382LZI3_9ZZZZ</name>
<organism evidence="2">
    <name type="scientific">marine metagenome</name>
    <dbReference type="NCBI Taxonomy" id="408172"/>
    <lineage>
        <taxon>unclassified sequences</taxon>
        <taxon>metagenomes</taxon>
        <taxon>ecological metagenomes</taxon>
    </lineage>
</organism>
<feature type="transmembrane region" description="Helical" evidence="1">
    <location>
        <begin position="28"/>
        <end position="48"/>
    </location>
</feature>
<keyword evidence="1" id="KW-0812">Transmembrane</keyword>
<evidence type="ECO:0000256" key="1">
    <source>
        <dbReference type="SAM" id="Phobius"/>
    </source>
</evidence>
<feature type="transmembrane region" description="Helical" evidence="1">
    <location>
        <begin position="6"/>
        <end position="23"/>
    </location>
</feature>
<evidence type="ECO:0000313" key="2">
    <source>
        <dbReference type="EMBL" id="SVC41983.1"/>
    </source>
</evidence>
<keyword evidence="1" id="KW-1133">Transmembrane helix</keyword>
<dbReference type="AlphaFoldDB" id="A0A382LZI3"/>
<keyword evidence="1" id="KW-0472">Membrane</keyword>